<accession>A0A7C4Y5L1</accession>
<evidence type="ECO:0000313" key="2">
    <source>
        <dbReference type="EMBL" id="HGW91563.1"/>
    </source>
</evidence>
<comment type="caution">
    <text evidence="2">The sequence shown here is derived from an EMBL/GenBank/DDBJ whole genome shotgun (WGS) entry which is preliminary data.</text>
</comment>
<dbReference type="Gene3D" id="1.25.40.10">
    <property type="entry name" value="Tetratricopeptide repeat domain"/>
    <property type="match status" value="1"/>
</dbReference>
<dbReference type="GO" id="GO:0030288">
    <property type="term" value="C:outer membrane-bounded periplasmic space"/>
    <property type="evidence" value="ECO:0007669"/>
    <property type="project" value="InterPro"/>
</dbReference>
<dbReference type="PROSITE" id="PS51257">
    <property type="entry name" value="PROKAR_LIPOPROTEIN"/>
    <property type="match status" value="1"/>
</dbReference>
<evidence type="ECO:0000256" key="1">
    <source>
        <dbReference type="PROSITE-ProRule" id="PRU00339"/>
    </source>
</evidence>
<proteinExistence type="predicted"/>
<sequence>MKRALYFVFILFFAGCSLPVVTFETIKPPEVSLGNVTKIAVAEFEGERGSGTQASYKLTEYLTQTQRFTVLEREKIDKILQEQGFSLTGAIDQATAVEIGKLLGVDALIFGSVTSFKVEDEKGTRKVERKVGTGQYKKEPRYNIFTKKWDTVDVEIKKTVLVDESYLKRKGVVSINFKVVDVKTGQLLAVKSLTQDKKYESVEGKGTIPAEDEILSELLATITKQFAGMIAPMKITVSRELEKGSDIVNRGIKFAQNGLWDKARKTWEDAMKVDPSNPAIYYNLGVAYEQKGDFFTAKEMYSKAVDLNPKEKYMKALKQVEEILTKPF</sequence>
<gene>
    <name evidence="2" type="ORF">ENV67_03360</name>
</gene>
<reference evidence="2" key="1">
    <citation type="journal article" date="2020" name="mSystems">
        <title>Genome- and Community-Level Interaction Insights into Carbon Utilization and Element Cycling Functions of Hydrothermarchaeota in Hydrothermal Sediment.</title>
        <authorList>
            <person name="Zhou Z."/>
            <person name="Liu Y."/>
            <person name="Xu W."/>
            <person name="Pan J."/>
            <person name="Luo Z.H."/>
            <person name="Li M."/>
        </authorList>
    </citation>
    <scope>NUCLEOTIDE SEQUENCE [LARGE SCALE GENOMIC DNA]</scope>
    <source>
        <strain evidence="2">SpSt-780</strain>
    </source>
</reference>
<dbReference type="SMART" id="SM00028">
    <property type="entry name" value="TPR"/>
    <property type="match status" value="2"/>
</dbReference>
<dbReference type="InterPro" id="IPR011990">
    <property type="entry name" value="TPR-like_helical_dom_sf"/>
</dbReference>
<dbReference type="PROSITE" id="PS50005">
    <property type="entry name" value="TPR"/>
    <property type="match status" value="2"/>
</dbReference>
<feature type="repeat" description="TPR" evidence="1">
    <location>
        <begin position="244"/>
        <end position="277"/>
    </location>
</feature>
<dbReference type="Gene3D" id="3.40.50.10610">
    <property type="entry name" value="ABC-type transport auxiliary lipoprotein component"/>
    <property type="match status" value="1"/>
</dbReference>
<dbReference type="SUPFAM" id="SSF48452">
    <property type="entry name" value="TPR-like"/>
    <property type="match status" value="1"/>
</dbReference>
<dbReference type="Pfam" id="PF03783">
    <property type="entry name" value="CsgG"/>
    <property type="match status" value="1"/>
</dbReference>
<feature type="repeat" description="TPR" evidence="1">
    <location>
        <begin position="278"/>
        <end position="311"/>
    </location>
</feature>
<dbReference type="InterPro" id="IPR019734">
    <property type="entry name" value="TPR_rpt"/>
</dbReference>
<keyword evidence="1" id="KW-0802">TPR repeat</keyword>
<organism evidence="2">
    <name type="scientific">candidate division WOR-3 bacterium</name>
    <dbReference type="NCBI Taxonomy" id="2052148"/>
    <lineage>
        <taxon>Bacteria</taxon>
        <taxon>Bacteria division WOR-3</taxon>
    </lineage>
</organism>
<dbReference type="Pfam" id="PF13414">
    <property type="entry name" value="TPR_11"/>
    <property type="match status" value="1"/>
</dbReference>
<dbReference type="AlphaFoldDB" id="A0A7C4Y5L1"/>
<dbReference type="EMBL" id="DTHG01000038">
    <property type="protein sequence ID" value="HGW91563.1"/>
    <property type="molecule type" value="Genomic_DNA"/>
</dbReference>
<dbReference type="PROSITE" id="PS50293">
    <property type="entry name" value="TPR_REGION"/>
    <property type="match status" value="1"/>
</dbReference>
<protein>
    <submittedName>
        <fullName evidence="2">Tetratricopeptide repeat protein</fullName>
    </submittedName>
</protein>
<dbReference type="InterPro" id="IPR005534">
    <property type="entry name" value="Curli_assmbl/transp-comp_CsgG"/>
</dbReference>
<name>A0A7C4Y5L1_UNCW3</name>